<keyword evidence="2" id="KW-0808">Transferase</keyword>
<evidence type="ECO:0000256" key="1">
    <source>
        <dbReference type="ARBA" id="ARBA00005189"/>
    </source>
</evidence>
<dbReference type="SMART" id="SM00563">
    <property type="entry name" value="PlsC"/>
    <property type="match status" value="1"/>
</dbReference>
<reference evidence="5 6" key="1">
    <citation type="submission" date="2024-04" db="EMBL/GenBank/DDBJ databases">
        <title>whole genome sequencing of Lutimonas vermicola strain IMCC1616.</title>
        <authorList>
            <person name="Bae S.S."/>
        </authorList>
    </citation>
    <scope>NUCLEOTIDE SEQUENCE [LARGE SCALE GENOMIC DNA]</scope>
    <source>
        <strain evidence="5 6">IMCC1616</strain>
    </source>
</reference>
<accession>A0ABU9KXS8</accession>
<feature type="domain" description="Phospholipid/glycerol acyltransferase" evidence="4">
    <location>
        <begin position="29"/>
        <end position="141"/>
    </location>
</feature>
<dbReference type="GO" id="GO:0016746">
    <property type="term" value="F:acyltransferase activity"/>
    <property type="evidence" value="ECO:0007669"/>
    <property type="project" value="UniProtKB-KW"/>
</dbReference>
<dbReference type="Proteomes" id="UP001474120">
    <property type="component" value="Unassembled WGS sequence"/>
</dbReference>
<organism evidence="5 6">
    <name type="scientific">Lutimonas vermicola</name>
    <dbReference type="NCBI Taxonomy" id="414288"/>
    <lineage>
        <taxon>Bacteria</taxon>
        <taxon>Pseudomonadati</taxon>
        <taxon>Bacteroidota</taxon>
        <taxon>Flavobacteriia</taxon>
        <taxon>Flavobacteriales</taxon>
        <taxon>Flavobacteriaceae</taxon>
        <taxon>Lutimonas</taxon>
    </lineage>
</organism>
<sequence length="188" mass="21719">MQRISKFILFNILGWKVPNDFPTDIKKYIIIAAPHTSNWDFPVAVLSKFAKGMDINFIGKHTLFKPPFGFIFRAMGGTPVNRSATQNMVQSIIDIFNEKEKFIFAISPEGTRKKVSKWKTGFYHVAIGAKVPIVMATLDFENKKILIDKPYYVTGDQKVDFEYFHNYFKDVKGKNPEQFDPNFHLNID</sequence>
<comment type="caution">
    <text evidence="5">The sequence shown here is derived from an EMBL/GenBank/DDBJ whole genome shotgun (WGS) entry which is preliminary data.</text>
</comment>
<dbReference type="PANTHER" id="PTHR10434:SF9">
    <property type="entry name" value="PHOSPHOLIPID_GLYCEROL ACYLTRANSFERASE DOMAIN-CONTAINING PROTEIN"/>
    <property type="match status" value="1"/>
</dbReference>
<evidence type="ECO:0000256" key="3">
    <source>
        <dbReference type="ARBA" id="ARBA00023315"/>
    </source>
</evidence>
<comment type="pathway">
    <text evidence="1">Lipid metabolism.</text>
</comment>
<evidence type="ECO:0000313" key="6">
    <source>
        <dbReference type="Proteomes" id="UP001474120"/>
    </source>
</evidence>
<keyword evidence="6" id="KW-1185">Reference proteome</keyword>
<evidence type="ECO:0000259" key="4">
    <source>
        <dbReference type="SMART" id="SM00563"/>
    </source>
</evidence>
<proteinExistence type="predicted"/>
<name>A0ABU9KXS8_9FLAO</name>
<protein>
    <submittedName>
        <fullName evidence="5">1-acyl-sn-glycerol-3-phosphate acyltransferase</fullName>
    </submittedName>
</protein>
<dbReference type="EMBL" id="JBCDNA010000001">
    <property type="protein sequence ID" value="MEL4454999.1"/>
    <property type="molecule type" value="Genomic_DNA"/>
</dbReference>
<evidence type="ECO:0000256" key="2">
    <source>
        <dbReference type="ARBA" id="ARBA00022679"/>
    </source>
</evidence>
<keyword evidence="3 5" id="KW-0012">Acyltransferase</keyword>
<dbReference type="Pfam" id="PF01553">
    <property type="entry name" value="Acyltransferase"/>
    <property type="match status" value="1"/>
</dbReference>
<dbReference type="PANTHER" id="PTHR10434">
    <property type="entry name" value="1-ACYL-SN-GLYCEROL-3-PHOSPHATE ACYLTRANSFERASE"/>
    <property type="match status" value="1"/>
</dbReference>
<dbReference type="SUPFAM" id="SSF69593">
    <property type="entry name" value="Glycerol-3-phosphate (1)-acyltransferase"/>
    <property type="match status" value="1"/>
</dbReference>
<dbReference type="InterPro" id="IPR002123">
    <property type="entry name" value="Plipid/glycerol_acylTrfase"/>
</dbReference>
<gene>
    <name evidence="5" type="ORF">AABB81_03775</name>
</gene>
<evidence type="ECO:0000313" key="5">
    <source>
        <dbReference type="EMBL" id="MEL4454999.1"/>
    </source>
</evidence>
<dbReference type="RefSeq" id="WP_342158729.1">
    <property type="nucleotide sequence ID" value="NZ_JBCDNA010000001.1"/>
</dbReference>